<sequence>MISSLNTNTASYSSIRSFGAAESAAQASQKRIASGLRVADAYDNGAAFSVAEGLRGDTAALGAANERLAVGKGMIDVAVKAGQFISSSLQDARATLIKLSDPSLSADDRANYQAQFKNQVGDIGAFVKDAKYNGVNLLEQGAQNRNIVSNGSGGSVSVRAQDLQTSLVDVLSNADVSTAGAAASLLQPGGQFAQAEDTLGSALNTLSADAKSVNNSIKSNNSIIDATNTGLGEIVDADLAKEAASLSAAQAKQQLSGQSLSIANQAPQALLGLFR</sequence>
<gene>
    <name evidence="6" type="ORF">IGS68_11085</name>
</gene>
<evidence type="ECO:0000256" key="2">
    <source>
        <dbReference type="ARBA" id="ARBA00023143"/>
    </source>
</evidence>
<dbReference type="Gene3D" id="1.20.1330.10">
    <property type="entry name" value="f41 fragment of flagellin, N-terminal domain"/>
    <property type="match status" value="1"/>
</dbReference>
<keyword evidence="2 3" id="KW-0975">Bacterial flagellum</keyword>
<keyword evidence="7" id="KW-1185">Reference proteome</keyword>
<name>A0ABX7BBE1_9PROT</name>
<organism evidence="6 7">
    <name type="scientific">Skermanella cutis</name>
    <dbReference type="NCBI Taxonomy" id="2775420"/>
    <lineage>
        <taxon>Bacteria</taxon>
        <taxon>Pseudomonadati</taxon>
        <taxon>Pseudomonadota</taxon>
        <taxon>Alphaproteobacteria</taxon>
        <taxon>Rhodospirillales</taxon>
        <taxon>Azospirillaceae</taxon>
        <taxon>Skermanella</taxon>
    </lineage>
</organism>
<feature type="domain" description="Flagellin C-terminal" evidence="5">
    <location>
        <begin position="197"/>
        <end position="274"/>
    </location>
</feature>
<evidence type="ECO:0000259" key="5">
    <source>
        <dbReference type="Pfam" id="PF00700"/>
    </source>
</evidence>
<dbReference type="PANTHER" id="PTHR42792">
    <property type="entry name" value="FLAGELLIN"/>
    <property type="match status" value="1"/>
</dbReference>
<evidence type="ECO:0000256" key="1">
    <source>
        <dbReference type="ARBA" id="ARBA00005709"/>
    </source>
</evidence>
<evidence type="ECO:0000256" key="3">
    <source>
        <dbReference type="RuleBase" id="RU362073"/>
    </source>
</evidence>
<comment type="subcellular location">
    <subcellularLocation>
        <location evidence="3">Secreted</location>
    </subcellularLocation>
    <subcellularLocation>
        <location evidence="3">Bacterial flagellum</location>
    </subcellularLocation>
</comment>
<comment type="similarity">
    <text evidence="1 3">Belongs to the bacterial flagellin family.</text>
</comment>
<reference evidence="6" key="1">
    <citation type="submission" date="2021-02" db="EMBL/GenBank/DDBJ databases">
        <title>Skermanella TT6 skin isolate.</title>
        <authorList>
            <person name="Lee K."/>
            <person name="Ganzorig M."/>
        </authorList>
    </citation>
    <scope>NUCLEOTIDE SEQUENCE</scope>
    <source>
        <strain evidence="6">TT6</strain>
    </source>
</reference>
<dbReference type="Pfam" id="PF00700">
    <property type="entry name" value="Flagellin_C"/>
    <property type="match status" value="1"/>
</dbReference>
<evidence type="ECO:0000313" key="6">
    <source>
        <dbReference type="EMBL" id="QQP91704.1"/>
    </source>
</evidence>
<dbReference type="RefSeq" id="WP_201079897.1">
    <property type="nucleotide sequence ID" value="NZ_CP067420.1"/>
</dbReference>
<dbReference type="InterPro" id="IPR001029">
    <property type="entry name" value="Flagellin_N"/>
</dbReference>
<dbReference type="Proteomes" id="UP000595197">
    <property type="component" value="Chromosome"/>
</dbReference>
<dbReference type="SUPFAM" id="SSF64518">
    <property type="entry name" value="Phase 1 flagellin"/>
    <property type="match status" value="1"/>
</dbReference>
<dbReference type="Pfam" id="PF00669">
    <property type="entry name" value="Flagellin_N"/>
    <property type="match status" value="1"/>
</dbReference>
<proteinExistence type="inferred from homology"/>
<evidence type="ECO:0000313" key="7">
    <source>
        <dbReference type="Proteomes" id="UP000595197"/>
    </source>
</evidence>
<feature type="domain" description="Flagellin N-terminal" evidence="4">
    <location>
        <begin position="6"/>
        <end position="140"/>
    </location>
</feature>
<comment type="function">
    <text evidence="3">Flagellin is the subunit protein which polymerizes to form the filaments of bacterial flagella.</text>
</comment>
<keyword evidence="3" id="KW-0964">Secreted</keyword>
<dbReference type="EMBL" id="CP067420">
    <property type="protein sequence ID" value="QQP91704.1"/>
    <property type="molecule type" value="Genomic_DNA"/>
</dbReference>
<dbReference type="PANTHER" id="PTHR42792:SF2">
    <property type="entry name" value="FLAGELLIN"/>
    <property type="match status" value="1"/>
</dbReference>
<dbReference type="InterPro" id="IPR001492">
    <property type="entry name" value="Flagellin"/>
</dbReference>
<dbReference type="InterPro" id="IPR046358">
    <property type="entry name" value="Flagellin_C"/>
</dbReference>
<protein>
    <recommendedName>
        <fullName evidence="3">Flagellin</fullName>
    </recommendedName>
</protein>
<accession>A0ABX7BBE1</accession>
<evidence type="ECO:0000259" key="4">
    <source>
        <dbReference type="Pfam" id="PF00669"/>
    </source>
</evidence>